<feature type="domain" description="Integrase catalytic" evidence="5">
    <location>
        <begin position="1422"/>
        <end position="1625"/>
    </location>
</feature>
<sequence length="1740" mass="198100">MAEALAALQRQREFITSKVARIKSSLQKADDEQVPLDEFVLETYIRTIDAAYQEMNECQTKMCATNPTKQEEEEEIYVEFENLFTEVRAVVSRLLKQKKDAQTSNALQRQVAAGVPQPIRVQQSILPHTPLPSFDGKPEHWFRFKSMFTDIMNKCANEDAATKLYHLDKCLVGEAAGVINQQFINENNYDAAWNFLVQRYEDKRKIVDIHANKLLHLKPMTQESGRQLRDLIEECKRHVDSLRYHGYDVLGLSDIVLVNVLASKLDFETKKLWEANNEHGVIPTYDDTIEFLEKHALVLERVEASSSIQQKTKSKANVPATSQKASQLKSSFTVTAAETKCVFCDKEHFNHQCDEFLKLSPCERNARAKKAGVCYNCLRKGHLTVKCTSKHSCRECNKRHHTVLHLDSPKPNDDASKTDSVKPVDSDNSSSLMSNVVTLSCATGSSGYKDVLLSTAVANILDVHGNVRLCRILLDSGSQLHLITEAMTTLLGFQREKCATSVVGINGKETHIKHQVMVMLQSRTTSYSENIECLVVPRITGILPAQELNIAEIAIPNDVRLADPEFNRPQRIDLLIGAELFYSILKSNRIDLGPGRPIIQETFLGWVVAGPTHNRSSNIQPQQCNTVSSETNHLDELVQRFWMVEDVPMASRLSEEEALCEQHYVQTTTRDSSGRYVVRLPFRDNVDKLGETKQHALQRFQQLERRLNSNEQLKREYDCFIEEYIRLNHCREVFEPEASSKPNCFLPHHAVLKPSSSSTKLRTVFDASAKSTSGLSLNDVLMTGPSVQDSLLDITMRFRIHQYVFTCDVPKMYRQVAMAAEDTKFLRVFYRKQSSDPIRTFELTTVTYGTASAPFSATRTLVQLVHDEGAQFPIAAEIVLHDVYIDDALTGGDSIEFIKEAAEQLVHLLERGGFQLHKWCSNSTEFLETIPEELKEKRTALEFSGANDVIKTLGLLWNPSTDELCFRMNPVQDQAVITKRHILSEVSKTFDPLGLFAPSVVLCKLLIRDLWKLEVGSDEEVPPDQMNSWMRYIASLKQAEGMKINRCVLSPNRIGLELHAFSDASFSAYGTCVYIRSVLPDGTAELHLLTSKSRVAPNQTIPRLELCGFVLMARLVGVVMAAIKQRFNKVVLWTDSTIVLCWLNKPPHQLNTFVSNRVTEINRTTKEYERKYVESKSNPADMLSRGVYPADLKINDIWWHGPTFLRTASFADFKEEEVVDIPDVKKVTCTAQECEGPYELPVLTRFSSFRRLRRVMAYVARFIRKARKIRTDNDHQLYPTVDEYKVSLDLIMKALQAVHFPEEIQQIEKYQRTGDPKHRYVGKLRYLNPILEQGILRVGGRIKHANLTFAQRHPVILPSKHHVTKIIIDDLHEMYLHIGPSGLLSLLRQRFWILDGRNRVQQHLRKCVRCFKANPTKLPRYMGDLPAYRVTRSDVFSRVGVDYAGPFSIKTGNPRKPVIVKGYIALFVCLSSKAIHMEMAVDLSSQAFINVLKRFVSRRGVPTVILSDNATNFIGANSELHQLYQLFQTESTTMAINEYCLPLEIKWQFIPARSPEFGGVWEAGVKSAKRHIKRVVGESKYTYDQWSTLITQIEAILNSRPLVPMSSDPSDLKAISPAHLIVGRELTAIPEPSLENLKLSTLSKYQEMQKMRDAFWIRWSSDYLQELQRRPRHNRQHKELKIGDMVILREDNVPPLQWRLGRVVQTHTGSDEVTRVVSVRTSGGIFKRTTAKLSLLPNED</sequence>
<dbReference type="Pfam" id="PF18701">
    <property type="entry name" value="DUF5641"/>
    <property type="match status" value="1"/>
</dbReference>
<dbReference type="PROSITE" id="PS50994">
    <property type="entry name" value="INTEGRASE"/>
    <property type="match status" value="1"/>
</dbReference>
<reference evidence="6" key="2">
    <citation type="submission" date="2025-05" db="UniProtKB">
        <authorList>
            <consortium name="EnsemblMetazoa"/>
        </authorList>
    </citation>
    <scope>IDENTIFICATION</scope>
    <source>
        <strain evidence="6">Foshan</strain>
    </source>
</reference>
<keyword evidence="1" id="KW-0863">Zinc-finger</keyword>
<dbReference type="SUPFAM" id="SSF56672">
    <property type="entry name" value="DNA/RNA polymerases"/>
    <property type="match status" value="1"/>
</dbReference>
<dbReference type="InterPro" id="IPR001878">
    <property type="entry name" value="Znf_CCHC"/>
</dbReference>
<evidence type="ECO:0008006" key="8">
    <source>
        <dbReference type="Google" id="ProtNLM"/>
    </source>
</evidence>
<feature type="region of interest" description="Disordered" evidence="3">
    <location>
        <begin position="404"/>
        <end position="430"/>
    </location>
</feature>
<dbReference type="Gene3D" id="3.30.70.270">
    <property type="match status" value="1"/>
</dbReference>
<dbReference type="Gene3D" id="3.10.10.10">
    <property type="entry name" value="HIV Type 1 Reverse Transcriptase, subunit A, domain 1"/>
    <property type="match status" value="1"/>
</dbReference>
<dbReference type="InterPro" id="IPR001584">
    <property type="entry name" value="Integrase_cat-core"/>
</dbReference>
<name>A0ABM1XQ16_AEDAL</name>
<dbReference type="PANTHER" id="PTHR47331:SF1">
    <property type="entry name" value="GAG-LIKE PROTEIN"/>
    <property type="match status" value="1"/>
</dbReference>
<dbReference type="PROSITE" id="PS50158">
    <property type="entry name" value="ZF_CCHC"/>
    <property type="match status" value="1"/>
</dbReference>
<evidence type="ECO:0000256" key="2">
    <source>
        <dbReference type="SAM" id="Coils"/>
    </source>
</evidence>
<dbReference type="InterPro" id="IPR043502">
    <property type="entry name" value="DNA/RNA_pol_sf"/>
</dbReference>
<evidence type="ECO:0000313" key="6">
    <source>
        <dbReference type="EnsemblMetazoa" id="AALFPA23_001747.P1335"/>
    </source>
</evidence>
<reference evidence="7" key="1">
    <citation type="journal article" date="2015" name="Proc. Natl. Acad. Sci. U.S.A.">
        <title>Genome sequence of the Asian Tiger mosquito, Aedes albopictus, reveals insights into its biology, genetics, and evolution.</title>
        <authorList>
            <person name="Chen X.G."/>
            <person name="Jiang X."/>
            <person name="Gu J."/>
            <person name="Xu M."/>
            <person name="Wu Y."/>
            <person name="Deng Y."/>
            <person name="Zhang C."/>
            <person name="Bonizzoni M."/>
            <person name="Dermauw W."/>
            <person name="Vontas J."/>
            <person name="Armbruster P."/>
            <person name="Huang X."/>
            <person name="Yang Y."/>
            <person name="Zhang H."/>
            <person name="He W."/>
            <person name="Peng H."/>
            <person name="Liu Y."/>
            <person name="Wu K."/>
            <person name="Chen J."/>
            <person name="Lirakis M."/>
            <person name="Topalis P."/>
            <person name="Van Leeuwen T."/>
            <person name="Hall A.B."/>
            <person name="Jiang X."/>
            <person name="Thorpe C."/>
            <person name="Mueller R.L."/>
            <person name="Sun C."/>
            <person name="Waterhouse R.M."/>
            <person name="Yan G."/>
            <person name="Tu Z.J."/>
            <person name="Fang X."/>
            <person name="James A.A."/>
        </authorList>
    </citation>
    <scope>NUCLEOTIDE SEQUENCE [LARGE SCALE GENOMIC DNA]</scope>
    <source>
        <strain evidence="7">Foshan</strain>
    </source>
</reference>
<feature type="compositionally biased region" description="Basic and acidic residues" evidence="3">
    <location>
        <begin position="407"/>
        <end position="425"/>
    </location>
</feature>
<dbReference type="InterPro" id="IPR040676">
    <property type="entry name" value="DUF5641"/>
</dbReference>
<dbReference type="Gene3D" id="3.30.420.10">
    <property type="entry name" value="Ribonuclease H-like superfamily/Ribonuclease H"/>
    <property type="match status" value="1"/>
</dbReference>
<evidence type="ECO:0000313" key="7">
    <source>
        <dbReference type="Proteomes" id="UP000069940"/>
    </source>
</evidence>
<dbReference type="InterPro" id="IPR041588">
    <property type="entry name" value="Integrase_H2C2"/>
</dbReference>
<keyword evidence="1" id="KW-0479">Metal-binding</keyword>
<keyword evidence="1" id="KW-0862">Zinc</keyword>
<dbReference type="Pfam" id="PF03564">
    <property type="entry name" value="DUF1759"/>
    <property type="match status" value="1"/>
</dbReference>
<dbReference type="EnsemblMetazoa" id="AALFPA23_001747.R1335">
    <property type="protein sequence ID" value="AALFPA23_001747.P1335"/>
    <property type="gene ID" value="AALFPA23_001747"/>
</dbReference>
<dbReference type="Pfam" id="PF17921">
    <property type="entry name" value="Integrase_H2C2"/>
    <property type="match status" value="1"/>
</dbReference>
<evidence type="ECO:0000256" key="3">
    <source>
        <dbReference type="SAM" id="MobiDB-lite"/>
    </source>
</evidence>
<dbReference type="Proteomes" id="UP000069940">
    <property type="component" value="Unassembled WGS sequence"/>
</dbReference>
<dbReference type="InterPro" id="IPR012337">
    <property type="entry name" value="RNaseH-like_sf"/>
</dbReference>
<organism evidence="6 7">
    <name type="scientific">Aedes albopictus</name>
    <name type="common">Asian tiger mosquito</name>
    <name type="synonym">Stegomyia albopicta</name>
    <dbReference type="NCBI Taxonomy" id="7160"/>
    <lineage>
        <taxon>Eukaryota</taxon>
        <taxon>Metazoa</taxon>
        <taxon>Ecdysozoa</taxon>
        <taxon>Arthropoda</taxon>
        <taxon>Hexapoda</taxon>
        <taxon>Insecta</taxon>
        <taxon>Pterygota</taxon>
        <taxon>Neoptera</taxon>
        <taxon>Endopterygota</taxon>
        <taxon>Diptera</taxon>
        <taxon>Nematocera</taxon>
        <taxon>Culicoidea</taxon>
        <taxon>Culicidae</taxon>
        <taxon>Culicinae</taxon>
        <taxon>Aedini</taxon>
        <taxon>Aedes</taxon>
        <taxon>Stegomyia</taxon>
    </lineage>
</organism>
<dbReference type="RefSeq" id="XP_062710011.1">
    <property type="nucleotide sequence ID" value="XM_062854027.1"/>
</dbReference>
<dbReference type="SUPFAM" id="SSF53098">
    <property type="entry name" value="Ribonuclease H-like"/>
    <property type="match status" value="1"/>
</dbReference>
<protein>
    <recommendedName>
        <fullName evidence="8">Endonuclease</fullName>
    </recommendedName>
</protein>
<evidence type="ECO:0000259" key="4">
    <source>
        <dbReference type="PROSITE" id="PS50158"/>
    </source>
</evidence>
<keyword evidence="7" id="KW-1185">Reference proteome</keyword>
<evidence type="ECO:0000256" key="1">
    <source>
        <dbReference type="PROSITE-ProRule" id="PRU00047"/>
    </source>
</evidence>
<dbReference type="InterPro" id="IPR036397">
    <property type="entry name" value="RNaseH_sf"/>
</dbReference>
<accession>A0ABM1XQ16</accession>
<feature type="domain" description="CCHC-type" evidence="4">
    <location>
        <begin position="374"/>
        <end position="389"/>
    </location>
</feature>
<proteinExistence type="predicted"/>
<keyword evidence="2" id="KW-0175">Coiled coil</keyword>
<dbReference type="InterPro" id="IPR043128">
    <property type="entry name" value="Rev_trsase/Diguanyl_cyclase"/>
</dbReference>
<feature type="coiled-coil region" evidence="2">
    <location>
        <begin position="686"/>
        <end position="713"/>
    </location>
</feature>
<dbReference type="InterPro" id="IPR008042">
    <property type="entry name" value="Retrotrans_Pao"/>
</dbReference>
<evidence type="ECO:0000259" key="5">
    <source>
        <dbReference type="PROSITE" id="PS50994"/>
    </source>
</evidence>
<dbReference type="Pfam" id="PF05380">
    <property type="entry name" value="Peptidase_A17"/>
    <property type="match status" value="1"/>
</dbReference>
<dbReference type="CDD" id="cd01644">
    <property type="entry name" value="RT_pepA17"/>
    <property type="match status" value="1"/>
</dbReference>
<dbReference type="InterPro" id="IPR005312">
    <property type="entry name" value="DUF1759"/>
</dbReference>
<dbReference type="GeneID" id="134288630"/>
<dbReference type="PANTHER" id="PTHR47331">
    <property type="entry name" value="PHD-TYPE DOMAIN-CONTAINING PROTEIN"/>
    <property type="match status" value="1"/>
</dbReference>